<name>W1YCL3_9ZZZZ</name>
<keyword evidence="1" id="KW-0378">Hydrolase</keyword>
<accession>W1YCL3</accession>
<dbReference type="AlphaFoldDB" id="W1YCL3"/>
<dbReference type="InterPro" id="IPR050072">
    <property type="entry name" value="Peptidase_M20A"/>
</dbReference>
<dbReference type="PROSITE" id="PS00758">
    <property type="entry name" value="ARGE_DAPE_CPG2_1"/>
    <property type="match status" value="1"/>
</dbReference>
<proteinExistence type="predicted"/>
<comment type="caution">
    <text evidence="3">The sequence shown here is derived from an EMBL/GenBank/DDBJ whole genome shotgun (WGS) entry which is preliminary data.</text>
</comment>
<evidence type="ECO:0000256" key="2">
    <source>
        <dbReference type="ARBA" id="ARBA00022833"/>
    </source>
</evidence>
<dbReference type="Gene3D" id="3.40.630.10">
    <property type="entry name" value="Zn peptidases"/>
    <property type="match status" value="1"/>
</dbReference>
<sequence length="110" mass="12434">MNNQGLHGGNTMENKVFEVCKKYSDDLIKFTQELVKTRSYSDEEGSIVEKVLNKMNELGYDEAFIDSTGNVVGKVGHGKKIIMFDSHMDTVQVPNPDEWSYPPFEGKIVD</sequence>
<dbReference type="SUPFAM" id="SSF53187">
    <property type="entry name" value="Zn-dependent exopeptidases"/>
    <property type="match status" value="1"/>
</dbReference>
<dbReference type="PANTHER" id="PTHR43808">
    <property type="entry name" value="ACETYLORNITHINE DEACETYLASE"/>
    <property type="match status" value="1"/>
</dbReference>
<dbReference type="EMBL" id="AZMM01007095">
    <property type="protein sequence ID" value="ETJ38889.1"/>
    <property type="molecule type" value="Genomic_DNA"/>
</dbReference>
<evidence type="ECO:0000313" key="3">
    <source>
        <dbReference type="EMBL" id="ETJ38889.1"/>
    </source>
</evidence>
<protein>
    <submittedName>
        <fullName evidence="3">Uncharacterized protein</fullName>
    </submittedName>
</protein>
<gene>
    <name evidence="3" type="ORF">Q604_UNBC07095G0001</name>
</gene>
<dbReference type="InterPro" id="IPR001261">
    <property type="entry name" value="ArgE/DapE_CS"/>
</dbReference>
<keyword evidence="2" id="KW-0862">Zinc</keyword>
<reference evidence="3" key="1">
    <citation type="submission" date="2013-12" db="EMBL/GenBank/DDBJ databases">
        <title>A Varibaculum cambriense genome reconstructed from a premature infant gut community with otherwise low bacterial novelty that shifts toward anaerobic metabolism during the third week of life.</title>
        <authorList>
            <person name="Brown C.T."/>
            <person name="Sharon I."/>
            <person name="Thomas B.C."/>
            <person name="Castelle C.J."/>
            <person name="Morowitz M.J."/>
            <person name="Banfield J.F."/>
        </authorList>
    </citation>
    <scope>NUCLEOTIDE SEQUENCE</scope>
</reference>
<feature type="non-terminal residue" evidence="3">
    <location>
        <position position="110"/>
    </location>
</feature>
<organism evidence="3">
    <name type="scientific">human gut metagenome</name>
    <dbReference type="NCBI Taxonomy" id="408170"/>
    <lineage>
        <taxon>unclassified sequences</taxon>
        <taxon>metagenomes</taxon>
        <taxon>organismal metagenomes</taxon>
    </lineage>
</organism>
<evidence type="ECO:0000256" key="1">
    <source>
        <dbReference type="ARBA" id="ARBA00022801"/>
    </source>
</evidence>